<gene>
    <name evidence="3" type="ORF">CWI81_10760</name>
</gene>
<comment type="caution">
    <text evidence="3">The sequence shown here is derived from an EMBL/GenBank/DDBJ whole genome shotgun (WGS) entry which is preliminary data.</text>
</comment>
<name>A0A432ZBZ9_9GAMM</name>
<evidence type="ECO:0000256" key="1">
    <source>
        <dbReference type="SAM" id="Coils"/>
    </source>
</evidence>
<sequence length="532" mass="60501">MRVRRSGMHHDLMMTPPTSGRSLEGGVPNCPIIHAGVESIGNTVQAPNLLTLNVLLGAISTVVQCLADVEPVYGGRIPTSMYICTKGESGLRKSAVAARVNKPIYNFEKEQRREYEKNREIYEVKLEVFKEQQEAKRNKLKAALVSGNAQRIETAQDELNKFIAEKPQPPAKETMLVEDSTGEAIQEEMYAGYGCIAVLSSEGGIALNGHTLRHLPFFNAQWSGESLLKHRKTSGNQSIEDTRLTLSLLVQDAAIKKFNDKHGDEAAGIGFWARFLFSCPLNNQGSRFIESNNLITQDKEGERNFTARLEELLDELKQVRQNYDSGSRKLIKFSDEARKYAIDLYNEIENSQNPGGRLEYATDHGSKLFENITRLAALLTYFELGSEALISVGILQDAERIVFHCSDDFLQYFQQYPDYIKNTLSVLSYFQQVRDNGERYYRAADLRRSRLAILRDIDVRDQVLDLLINWGEITVFTFKNTGLVVIDLKPKLVYDPYMWSDFCNKEKLSQFYLMNPPLSQTPLQAQTFSRWR</sequence>
<evidence type="ECO:0000313" key="4">
    <source>
        <dbReference type="Proteomes" id="UP000287908"/>
    </source>
</evidence>
<evidence type="ECO:0000313" key="3">
    <source>
        <dbReference type="EMBL" id="RUO75444.1"/>
    </source>
</evidence>
<reference evidence="3 4" key="1">
    <citation type="journal article" date="2011" name="Front. Microbiol.">
        <title>Genomic signatures of strain selection and enhancement in Bacillus atrophaeus var. globigii, a historical biowarfare simulant.</title>
        <authorList>
            <person name="Gibbons H.S."/>
            <person name="Broomall S.M."/>
            <person name="McNew L.A."/>
            <person name="Daligault H."/>
            <person name="Chapman C."/>
            <person name="Bruce D."/>
            <person name="Karavis M."/>
            <person name="Krepps M."/>
            <person name="McGregor P.A."/>
            <person name="Hong C."/>
            <person name="Park K.H."/>
            <person name="Akmal A."/>
            <person name="Feldman A."/>
            <person name="Lin J.S."/>
            <person name="Chang W.E."/>
            <person name="Higgs B.W."/>
            <person name="Demirev P."/>
            <person name="Lindquist J."/>
            <person name="Liem A."/>
            <person name="Fochler E."/>
            <person name="Read T.D."/>
            <person name="Tapia R."/>
            <person name="Johnson S."/>
            <person name="Bishop-Lilly K.A."/>
            <person name="Detter C."/>
            <person name="Han C."/>
            <person name="Sozhamannan S."/>
            <person name="Rosenzweig C.N."/>
            <person name="Skowronski E.W."/>
        </authorList>
    </citation>
    <scope>NUCLEOTIDE SEQUENCE [LARGE SCALE GENOMIC DNA]</scope>
    <source>
        <strain evidence="3 4">CL-SP19</strain>
    </source>
</reference>
<accession>A0A432ZBZ9</accession>
<evidence type="ECO:0008006" key="5">
    <source>
        <dbReference type="Google" id="ProtNLM"/>
    </source>
</evidence>
<keyword evidence="4" id="KW-1185">Reference proteome</keyword>
<organism evidence="3 4">
    <name type="scientific">Idiomarina seosinensis</name>
    <dbReference type="NCBI Taxonomy" id="281739"/>
    <lineage>
        <taxon>Bacteria</taxon>
        <taxon>Pseudomonadati</taxon>
        <taxon>Pseudomonadota</taxon>
        <taxon>Gammaproteobacteria</taxon>
        <taxon>Alteromonadales</taxon>
        <taxon>Idiomarinaceae</taxon>
        <taxon>Idiomarina</taxon>
    </lineage>
</organism>
<keyword evidence="1" id="KW-0175">Coiled coil</keyword>
<dbReference type="Proteomes" id="UP000287908">
    <property type="component" value="Unassembled WGS sequence"/>
</dbReference>
<feature type="coiled-coil region" evidence="1">
    <location>
        <begin position="302"/>
        <end position="329"/>
    </location>
</feature>
<proteinExistence type="predicted"/>
<dbReference type="InterPro" id="IPR025048">
    <property type="entry name" value="DUF3987"/>
</dbReference>
<dbReference type="EMBL" id="PIQF01000003">
    <property type="protein sequence ID" value="RUO75444.1"/>
    <property type="molecule type" value="Genomic_DNA"/>
</dbReference>
<evidence type="ECO:0000256" key="2">
    <source>
        <dbReference type="SAM" id="MobiDB-lite"/>
    </source>
</evidence>
<feature type="region of interest" description="Disordered" evidence="2">
    <location>
        <begin position="1"/>
        <end position="23"/>
    </location>
</feature>
<feature type="coiled-coil region" evidence="1">
    <location>
        <begin position="105"/>
        <end position="132"/>
    </location>
</feature>
<dbReference type="Pfam" id="PF13148">
    <property type="entry name" value="DUF3987"/>
    <property type="match status" value="1"/>
</dbReference>
<protein>
    <recommendedName>
        <fullName evidence="5">DUF3987 domain-containing protein</fullName>
    </recommendedName>
</protein>
<dbReference type="AlphaFoldDB" id="A0A432ZBZ9"/>